<feature type="region of interest" description="Disordered" evidence="1">
    <location>
        <begin position="219"/>
        <end position="239"/>
    </location>
</feature>
<protein>
    <submittedName>
        <fullName evidence="3">11085_t:CDS:1</fullName>
    </submittedName>
</protein>
<gene>
    <name evidence="3" type="ORF">POCULU_LOCUS7645</name>
</gene>
<keyword evidence="4" id="KW-1185">Reference proteome</keyword>
<evidence type="ECO:0000256" key="1">
    <source>
        <dbReference type="SAM" id="MobiDB-lite"/>
    </source>
</evidence>
<evidence type="ECO:0000313" key="4">
    <source>
        <dbReference type="Proteomes" id="UP000789572"/>
    </source>
</evidence>
<dbReference type="Proteomes" id="UP000789572">
    <property type="component" value="Unassembled WGS sequence"/>
</dbReference>
<evidence type="ECO:0000256" key="2">
    <source>
        <dbReference type="SAM" id="Phobius"/>
    </source>
</evidence>
<name>A0A9N9GIH8_9GLOM</name>
<organism evidence="3 4">
    <name type="scientific">Paraglomus occultum</name>
    <dbReference type="NCBI Taxonomy" id="144539"/>
    <lineage>
        <taxon>Eukaryota</taxon>
        <taxon>Fungi</taxon>
        <taxon>Fungi incertae sedis</taxon>
        <taxon>Mucoromycota</taxon>
        <taxon>Glomeromycotina</taxon>
        <taxon>Glomeromycetes</taxon>
        <taxon>Paraglomerales</taxon>
        <taxon>Paraglomeraceae</taxon>
        <taxon>Paraglomus</taxon>
    </lineage>
</organism>
<feature type="transmembrane region" description="Helical" evidence="2">
    <location>
        <begin position="247"/>
        <end position="265"/>
    </location>
</feature>
<feature type="compositionally biased region" description="Low complexity" evidence="1">
    <location>
        <begin position="226"/>
        <end position="238"/>
    </location>
</feature>
<sequence>MIDIRRGLSVPQLKEKFIQIYGDGTDPNKKYFPQELYLMRNQLLPAIAACETLDAEYQGYKRRLDTIINSLFNLEKQGLIVKAALTQISNFRKLSPIEDQELNDITDFLDNPEAPTTELTARKLKRVLANSSLGDAEVTKWQTTQRFQDKIAIENLVRDYRPGASEPSQKASLINTMKAYRDADNQALDLTQYWDDETDDSKVVAGIKKFLYEEADGKAHQLATQGPTGPETPTPTTESGHWEKYKLWYIAGGTIVLTGIAIAIVF</sequence>
<dbReference type="AlphaFoldDB" id="A0A9N9GIH8"/>
<proteinExistence type="predicted"/>
<keyword evidence="2" id="KW-1133">Transmembrane helix</keyword>
<reference evidence="3" key="1">
    <citation type="submission" date="2021-06" db="EMBL/GenBank/DDBJ databases">
        <authorList>
            <person name="Kallberg Y."/>
            <person name="Tangrot J."/>
            <person name="Rosling A."/>
        </authorList>
    </citation>
    <scope>NUCLEOTIDE SEQUENCE</scope>
    <source>
        <strain evidence="3">IA702</strain>
    </source>
</reference>
<evidence type="ECO:0000313" key="3">
    <source>
        <dbReference type="EMBL" id="CAG8604599.1"/>
    </source>
</evidence>
<comment type="caution">
    <text evidence="3">The sequence shown here is derived from an EMBL/GenBank/DDBJ whole genome shotgun (WGS) entry which is preliminary data.</text>
</comment>
<keyword evidence="2" id="KW-0812">Transmembrane</keyword>
<keyword evidence="2" id="KW-0472">Membrane</keyword>
<dbReference type="EMBL" id="CAJVPJ010001815">
    <property type="protein sequence ID" value="CAG8604599.1"/>
    <property type="molecule type" value="Genomic_DNA"/>
</dbReference>
<accession>A0A9N9GIH8</accession>